<protein>
    <submittedName>
        <fullName evidence="2">Uncharacterized protein</fullName>
    </submittedName>
</protein>
<keyword evidence="1" id="KW-0175">Coiled coil</keyword>
<proteinExistence type="predicted"/>
<dbReference type="RefSeq" id="WP_109742762.1">
    <property type="nucleotide sequence ID" value="NZ_QGGO01000008.1"/>
</dbReference>
<evidence type="ECO:0000313" key="3">
    <source>
        <dbReference type="Proteomes" id="UP000245489"/>
    </source>
</evidence>
<comment type="caution">
    <text evidence="2">The sequence shown here is derived from an EMBL/GenBank/DDBJ whole genome shotgun (WGS) entry which is preliminary data.</text>
</comment>
<organism evidence="2 3">
    <name type="scientific">Arcicella aurantiaca</name>
    <dbReference type="NCBI Taxonomy" id="591202"/>
    <lineage>
        <taxon>Bacteria</taxon>
        <taxon>Pseudomonadati</taxon>
        <taxon>Bacteroidota</taxon>
        <taxon>Cytophagia</taxon>
        <taxon>Cytophagales</taxon>
        <taxon>Flectobacillaceae</taxon>
        <taxon>Arcicella</taxon>
    </lineage>
</organism>
<name>A0A316E9M6_9BACT</name>
<evidence type="ECO:0000256" key="1">
    <source>
        <dbReference type="SAM" id="Coils"/>
    </source>
</evidence>
<reference evidence="2 3" key="1">
    <citation type="submission" date="2018-05" db="EMBL/GenBank/DDBJ databases">
        <title>Genomic Encyclopedia of Archaeal and Bacterial Type Strains, Phase II (KMG-II): from individual species to whole genera.</title>
        <authorList>
            <person name="Goeker M."/>
        </authorList>
    </citation>
    <scope>NUCLEOTIDE SEQUENCE [LARGE SCALE GENOMIC DNA]</scope>
    <source>
        <strain evidence="2 3">DSM 22214</strain>
    </source>
</reference>
<evidence type="ECO:0000313" key="2">
    <source>
        <dbReference type="EMBL" id="PWK27200.1"/>
    </source>
</evidence>
<accession>A0A316E9M6</accession>
<keyword evidence="3" id="KW-1185">Reference proteome</keyword>
<sequence length="76" mass="9153">MRHWTECLHEGKRIYRDDVDRLMSLQKEMQDLEMKRFSLLAEISEQQAHIYLLTVCQYSIAEIADAMTEFDSHFEQ</sequence>
<dbReference type="EMBL" id="QGGO01000008">
    <property type="protein sequence ID" value="PWK27200.1"/>
    <property type="molecule type" value="Genomic_DNA"/>
</dbReference>
<feature type="coiled-coil region" evidence="1">
    <location>
        <begin position="15"/>
        <end position="42"/>
    </location>
</feature>
<dbReference type="Proteomes" id="UP000245489">
    <property type="component" value="Unassembled WGS sequence"/>
</dbReference>
<dbReference type="AlphaFoldDB" id="A0A316E9M6"/>
<gene>
    <name evidence="2" type="ORF">LV89_02015</name>
</gene>